<proteinExistence type="predicted"/>
<dbReference type="OrthoDB" id="206201at2759"/>
<evidence type="ECO:0000313" key="1">
    <source>
        <dbReference type="EMBL" id="TVU07447.1"/>
    </source>
</evidence>
<accession>A0A5J9T869</accession>
<feature type="non-terminal residue" evidence="1">
    <location>
        <position position="1"/>
    </location>
</feature>
<gene>
    <name evidence="1" type="ORF">EJB05_47503</name>
</gene>
<reference evidence="1 2" key="1">
    <citation type="journal article" date="2019" name="Sci. Rep.">
        <title>A high-quality genome of Eragrostis curvula grass provides insights into Poaceae evolution and supports new strategies to enhance forage quality.</title>
        <authorList>
            <person name="Carballo J."/>
            <person name="Santos B.A.C.M."/>
            <person name="Zappacosta D."/>
            <person name="Garbus I."/>
            <person name="Selva J.P."/>
            <person name="Gallo C.A."/>
            <person name="Diaz A."/>
            <person name="Albertini E."/>
            <person name="Caccamo M."/>
            <person name="Echenique V."/>
        </authorList>
    </citation>
    <scope>NUCLEOTIDE SEQUENCE [LARGE SCALE GENOMIC DNA]</scope>
    <source>
        <strain evidence="2">cv. Victoria</strain>
        <tissue evidence="1">Leaf</tissue>
    </source>
</reference>
<organism evidence="1 2">
    <name type="scientific">Eragrostis curvula</name>
    <name type="common">weeping love grass</name>
    <dbReference type="NCBI Taxonomy" id="38414"/>
    <lineage>
        <taxon>Eukaryota</taxon>
        <taxon>Viridiplantae</taxon>
        <taxon>Streptophyta</taxon>
        <taxon>Embryophyta</taxon>
        <taxon>Tracheophyta</taxon>
        <taxon>Spermatophyta</taxon>
        <taxon>Magnoliopsida</taxon>
        <taxon>Liliopsida</taxon>
        <taxon>Poales</taxon>
        <taxon>Poaceae</taxon>
        <taxon>PACMAD clade</taxon>
        <taxon>Chloridoideae</taxon>
        <taxon>Eragrostideae</taxon>
        <taxon>Eragrostidinae</taxon>
        <taxon>Eragrostis</taxon>
    </lineage>
</organism>
<dbReference type="Proteomes" id="UP000324897">
    <property type="component" value="Unassembled WGS sequence"/>
</dbReference>
<keyword evidence="2" id="KW-1185">Reference proteome</keyword>
<dbReference type="EMBL" id="RWGY01000045">
    <property type="protein sequence ID" value="TVU07447.1"/>
    <property type="molecule type" value="Genomic_DNA"/>
</dbReference>
<protein>
    <submittedName>
        <fullName evidence="1">Uncharacterized protein</fullName>
    </submittedName>
</protein>
<dbReference type="AlphaFoldDB" id="A0A5J9T869"/>
<name>A0A5J9T869_9POAL</name>
<comment type="caution">
    <text evidence="1">The sequence shown here is derived from an EMBL/GenBank/DDBJ whole genome shotgun (WGS) entry which is preliminary data.</text>
</comment>
<evidence type="ECO:0000313" key="2">
    <source>
        <dbReference type="Proteomes" id="UP000324897"/>
    </source>
</evidence>
<sequence>MAAPTPAATHEDPEPNPCIFEVAPGGTQEVVVELTATSASGAFSFGEVVLTGSLDHLVRLPLAVRPLAIAAE</sequence>
<feature type="non-terminal residue" evidence="1">
    <location>
        <position position="72"/>
    </location>
</feature>
<dbReference type="Gramene" id="TVU07447">
    <property type="protein sequence ID" value="TVU07447"/>
    <property type="gene ID" value="EJB05_47503"/>
</dbReference>